<dbReference type="Pfam" id="PF23547">
    <property type="entry name" value="Zn_ribbon_FGT1_1"/>
    <property type="match status" value="1"/>
</dbReference>
<dbReference type="AlphaFoldDB" id="A0AAD5CLX3"/>
<keyword evidence="5" id="KW-1185">Reference proteome</keyword>
<evidence type="ECO:0000313" key="5">
    <source>
        <dbReference type="Proteomes" id="UP001206925"/>
    </source>
</evidence>
<feature type="domain" description="FORGETTER1 first zinc ribbon" evidence="2">
    <location>
        <begin position="90"/>
        <end position="118"/>
    </location>
</feature>
<accession>A0AAD5CLX3</accession>
<evidence type="ECO:0000313" key="4">
    <source>
        <dbReference type="EMBL" id="KAI7742941.1"/>
    </source>
</evidence>
<name>A0AAD5CLX3_AMBAR</name>
<reference evidence="4" key="1">
    <citation type="submission" date="2022-06" db="EMBL/GenBank/DDBJ databases">
        <title>Uncovering the hologenomic basis of an extraordinary plant invasion.</title>
        <authorList>
            <person name="Bieker V.C."/>
            <person name="Martin M.D."/>
            <person name="Gilbert T."/>
            <person name="Hodgins K."/>
            <person name="Battlay P."/>
            <person name="Petersen B."/>
            <person name="Wilson J."/>
        </authorList>
    </citation>
    <scope>NUCLEOTIDE SEQUENCE</scope>
    <source>
        <strain evidence="4">AA19_3_7</strain>
        <tissue evidence="4">Leaf</tissue>
    </source>
</reference>
<proteinExistence type="predicted"/>
<dbReference type="InterPro" id="IPR057024">
    <property type="entry name" value="Znr_FGT1_1"/>
</dbReference>
<feature type="region of interest" description="Disordered" evidence="1">
    <location>
        <begin position="1"/>
        <end position="102"/>
    </location>
</feature>
<protein>
    <submittedName>
        <fullName evidence="4">Uncharacterized protein</fullName>
    </submittedName>
</protein>
<dbReference type="Pfam" id="PF23548">
    <property type="entry name" value="Zn_ribbon_FGT1_2"/>
    <property type="match status" value="1"/>
</dbReference>
<feature type="compositionally biased region" description="Pro residues" evidence="1">
    <location>
        <begin position="63"/>
        <end position="78"/>
    </location>
</feature>
<evidence type="ECO:0000259" key="3">
    <source>
        <dbReference type="Pfam" id="PF23548"/>
    </source>
</evidence>
<feature type="compositionally biased region" description="Pro residues" evidence="1">
    <location>
        <begin position="1"/>
        <end position="57"/>
    </location>
</feature>
<organism evidence="4 5">
    <name type="scientific">Ambrosia artemisiifolia</name>
    <name type="common">Common ragweed</name>
    <dbReference type="NCBI Taxonomy" id="4212"/>
    <lineage>
        <taxon>Eukaryota</taxon>
        <taxon>Viridiplantae</taxon>
        <taxon>Streptophyta</taxon>
        <taxon>Embryophyta</taxon>
        <taxon>Tracheophyta</taxon>
        <taxon>Spermatophyta</taxon>
        <taxon>Magnoliopsida</taxon>
        <taxon>eudicotyledons</taxon>
        <taxon>Gunneridae</taxon>
        <taxon>Pentapetalae</taxon>
        <taxon>asterids</taxon>
        <taxon>campanulids</taxon>
        <taxon>Asterales</taxon>
        <taxon>Asteraceae</taxon>
        <taxon>Asteroideae</taxon>
        <taxon>Heliantheae alliance</taxon>
        <taxon>Heliantheae</taxon>
        <taxon>Ambrosia</taxon>
    </lineage>
</organism>
<dbReference type="Proteomes" id="UP001206925">
    <property type="component" value="Unassembled WGS sequence"/>
</dbReference>
<feature type="domain" description="FORGETTER1 second zinc ribbon" evidence="3">
    <location>
        <begin position="133"/>
        <end position="162"/>
    </location>
</feature>
<dbReference type="EMBL" id="JAMZMK010007852">
    <property type="protein sequence ID" value="KAI7742941.1"/>
    <property type="molecule type" value="Genomic_DNA"/>
</dbReference>
<dbReference type="InterPro" id="IPR057025">
    <property type="entry name" value="Znr_FGT1_2"/>
</dbReference>
<comment type="caution">
    <text evidence="4">The sequence shown here is derived from an EMBL/GenBank/DDBJ whole genome shotgun (WGS) entry which is preliminary data.</text>
</comment>
<evidence type="ECO:0000256" key="1">
    <source>
        <dbReference type="SAM" id="MobiDB-lite"/>
    </source>
</evidence>
<feature type="compositionally biased region" description="Basic residues" evidence="1">
    <location>
        <begin position="84"/>
        <end position="100"/>
    </location>
</feature>
<gene>
    <name evidence="4" type="ORF">M8C21_010412</name>
</gene>
<sequence length="256" mass="28564">MEPPPEPLLPPQPQQPPPPYYYPLPMEPSPQPQQPPPYYYPIPMEPPPQPQQPPKLPQQPQQPQQPPQLPQPPQPQPQSQPQKQPKKQQRVRCSGCKKKSTVGPSLKEFVCSKCHLKQDVVRPRKRPRVSHPQVPCVNCKATVTVPHGLPRFPCPHCNTELQAPPPPLPEEVNEVAIEVEQEEDNGGVVGETFTDYCHKAKNLVPEAGQKPTYTGKAVLELQFLKCCCLDMGVEMSIVKENIGVLFLKEIGVAAVL</sequence>
<evidence type="ECO:0000259" key="2">
    <source>
        <dbReference type="Pfam" id="PF23547"/>
    </source>
</evidence>